<protein>
    <submittedName>
        <fullName evidence="5">DUF5937 family protein</fullName>
    </submittedName>
</protein>
<name>A0ABV8LH46_9ACTN</name>
<dbReference type="SUPFAM" id="SSF46785">
    <property type="entry name" value="Winged helix' DNA-binding domain"/>
    <property type="match status" value="1"/>
</dbReference>
<keyword evidence="6" id="KW-1185">Reference proteome</keyword>
<reference evidence="6" key="1">
    <citation type="journal article" date="2019" name="Int. J. Syst. Evol. Microbiol.">
        <title>The Global Catalogue of Microorganisms (GCM) 10K type strain sequencing project: providing services to taxonomists for standard genome sequencing and annotation.</title>
        <authorList>
            <consortium name="The Broad Institute Genomics Platform"/>
            <consortium name="The Broad Institute Genome Sequencing Center for Infectious Disease"/>
            <person name="Wu L."/>
            <person name="Ma J."/>
        </authorList>
    </citation>
    <scope>NUCLEOTIDE SEQUENCE [LARGE SCALE GENOMIC DNA]</scope>
    <source>
        <strain evidence="6">CGMCC 4.7289</strain>
    </source>
</reference>
<comment type="caution">
    <text evidence="5">The sequence shown here is derived from an EMBL/GenBank/DDBJ whole genome shotgun (WGS) entry which is preliminary data.</text>
</comment>
<evidence type="ECO:0000313" key="5">
    <source>
        <dbReference type="EMBL" id="MFC4129928.1"/>
    </source>
</evidence>
<proteinExistence type="predicted"/>
<evidence type="ECO:0000313" key="6">
    <source>
        <dbReference type="Proteomes" id="UP001595816"/>
    </source>
</evidence>
<evidence type="ECO:0000259" key="4">
    <source>
        <dbReference type="SMART" id="SM00418"/>
    </source>
</evidence>
<keyword evidence="1" id="KW-0805">Transcription regulation</keyword>
<evidence type="ECO:0000256" key="3">
    <source>
        <dbReference type="ARBA" id="ARBA00023163"/>
    </source>
</evidence>
<organism evidence="5 6">
    <name type="scientific">Hamadaea flava</name>
    <dbReference type="NCBI Taxonomy" id="1742688"/>
    <lineage>
        <taxon>Bacteria</taxon>
        <taxon>Bacillati</taxon>
        <taxon>Actinomycetota</taxon>
        <taxon>Actinomycetes</taxon>
        <taxon>Micromonosporales</taxon>
        <taxon>Micromonosporaceae</taxon>
        <taxon>Hamadaea</taxon>
    </lineage>
</organism>
<accession>A0ABV8LH46</accession>
<dbReference type="InterPro" id="IPR011991">
    <property type="entry name" value="ArsR-like_HTH"/>
</dbReference>
<dbReference type="SMART" id="SM00418">
    <property type="entry name" value="HTH_ARSR"/>
    <property type="match status" value="1"/>
</dbReference>
<dbReference type="Proteomes" id="UP001595816">
    <property type="component" value="Unassembled WGS sequence"/>
</dbReference>
<dbReference type="Pfam" id="PF19361">
    <property type="entry name" value="DUF5937"/>
    <property type="match status" value="1"/>
</dbReference>
<evidence type="ECO:0000256" key="1">
    <source>
        <dbReference type="ARBA" id="ARBA00023015"/>
    </source>
</evidence>
<dbReference type="InterPro" id="IPR051011">
    <property type="entry name" value="Metal_resp_trans_reg"/>
</dbReference>
<dbReference type="InterPro" id="IPR045981">
    <property type="entry name" value="DUF5937"/>
</dbReference>
<sequence length="267" mass="28746">MGGQDRAEVDLLLELNPPVGYFPDFLTPAEGRTGFSAGVDALLRTSRRLVRRDLDLLARHARPSPAATDLVGAGGMSGLRRSLVRYREVALDPIWSRVRTAVESDLVQRRRLLAHEGVDGLLAGLSAGARWTGDAIEIESYRGERELHLNGRGLTLVPSFFKAPGRPITLVDEALPPVLVYPIDRAGGELGRPKALSELIGRTRAAVLEAIAHGSTTGEVAKKLAISPASASQHLTVLRDSGLVMSVREGNRVRHLPTVLGRSLLEA</sequence>
<dbReference type="Gene3D" id="1.10.10.10">
    <property type="entry name" value="Winged helix-like DNA-binding domain superfamily/Winged helix DNA-binding domain"/>
    <property type="match status" value="1"/>
</dbReference>
<keyword evidence="2" id="KW-0238">DNA-binding</keyword>
<feature type="domain" description="HTH arsR-type" evidence="4">
    <location>
        <begin position="194"/>
        <end position="266"/>
    </location>
</feature>
<dbReference type="InterPro" id="IPR036388">
    <property type="entry name" value="WH-like_DNA-bd_sf"/>
</dbReference>
<keyword evidence="3" id="KW-0804">Transcription</keyword>
<dbReference type="EMBL" id="JBHSAY010000003">
    <property type="protein sequence ID" value="MFC4129928.1"/>
    <property type="molecule type" value="Genomic_DNA"/>
</dbReference>
<dbReference type="Pfam" id="PF12840">
    <property type="entry name" value="HTH_20"/>
    <property type="match status" value="1"/>
</dbReference>
<dbReference type="PANTHER" id="PTHR43132">
    <property type="entry name" value="ARSENICAL RESISTANCE OPERON REPRESSOR ARSR-RELATED"/>
    <property type="match status" value="1"/>
</dbReference>
<dbReference type="CDD" id="cd00090">
    <property type="entry name" value="HTH_ARSR"/>
    <property type="match status" value="1"/>
</dbReference>
<dbReference type="InterPro" id="IPR036390">
    <property type="entry name" value="WH_DNA-bd_sf"/>
</dbReference>
<dbReference type="InterPro" id="IPR001845">
    <property type="entry name" value="HTH_ArsR_DNA-bd_dom"/>
</dbReference>
<gene>
    <name evidence="5" type="ORF">ACFOZ4_04850</name>
</gene>
<evidence type="ECO:0000256" key="2">
    <source>
        <dbReference type="ARBA" id="ARBA00023125"/>
    </source>
</evidence>
<dbReference type="RefSeq" id="WP_253760157.1">
    <property type="nucleotide sequence ID" value="NZ_JAMZDZ010000001.1"/>
</dbReference>
<dbReference type="PANTHER" id="PTHR43132:SF8">
    <property type="entry name" value="HTH-TYPE TRANSCRIPTIONAL REGULATOR KMTR"/>
    <property type="match status" value="1"/>
</dbReference>